<reference evidence="2 3" key="1">
    <citation type="journal article" date="2015" name="Genome Announc.">
        <title>Complete Genome Sequence of Cupriavidus basilensis 4G11, Isolated from the Oak Ridge Field Research Center Site.</title>
        <authorList>
            <person name="Ray J."/>
            <person name="Waters R.J."/>
            <person name="Skerker J.M."/>
            <person name="Kuehl J.V."/>
            <person name="Price M.N."/>
            <person name="Huang J."/>
            <person name="Chakraborty R."/>
            <person name="Arkin A.P."/>
            <person name="Deutschbauer A."/>
        </authorList>
    </citation>
    <scope>NUCLEOTIDE SEQUENCE [LARGE SCALE GENOMIC DNA]</scope>
    <source>
        <strain evidence="2">4G11</strain>
    </source>
</reference>
<dbReference type="Proteomes" id="UP000031843">
    <property type="component" value="Chromosome secondary"/>
</dbReference>
<feature type="domain" description="DUF6841" evidence="1">
    <location>
        <begin position="16"/>
        <end position="143"/>
    </location>
</feature>
<dbReference type="EMBL" id="CP010537">
    <property type="protein sequence ID" value="AJG22552.1"/>
    <property type="molecule type" value="Genomic_DNA"/>
</dbReference>
<dbReference type="RefSeq" id="WP_043354076.1">
    <property type="nucleotide sequence ID" value="NZ_CP010537.1"/>
</dbReference>
<evidence type="ECO:0000313" key="3">
    <source>
        <dbReference type="Proteomes" id="UP000031843"/>
    </source>
</evidence>
<accession>A0A0C4YAM6</accession>
<gene>
    <name evidence="2" type="ORF">RR42_s0962</name>
</gene>
<organism evidence="2 3">
    <name type="scientific">Cupriavidus basilensis</name>
    <dbReference type="NCBI Taxonomy" id="68895"/>
    <lineage>
        <taxon>Bacteria</taxon>
        <taxon>Pseudomonadati</taxon>
        <taxon>Pseudomonadota</taxon>
        <taxon>Betaproteobacteria</taxon>
        <taxon>Burkholderiales</taxon>
        <taxon>Burkholderiaceae</taxon>
        <taxon>Cupriavidus</taxon>
    </lineage>
</organism>
<sequence>MTNAATAMTADRTAVREMNSWFFDTYLPAWVRMGSDATLNNGAILEYWGAPLHAASVNMTRCLLTGDEVIGLLRANQEPLQAQQYTHTVVLDRHVKGYNSNAGSIDVIWSRRRADETEIERRAVHFDIHRTGQGWRVVTVASTLTDRTALSEIWETV</sequence>
<dbReference type="OrthoDB" id="8964216at2"/>
<evidence type="ECO:0000313" key="2">
    <source>
        <dbReference type="EMBL" id="AJG22552.1"/>
    </source>
</evidence>
<name>A0A0C4YAM6_9BURK</name>
<dbReference type="STRING" id="68895.RR42_s0962"/>
<dbReference type="AlphaFoldDB" id="A0A0C4YAM6"/>
<dbReference type="Pfam" id="PF20795">
    <property type="entry name" value="DUF6841"/>
    <property type="match status" value="1"/>
</dbReference>
<dbReference type="KEGG" id="cbw:RR42_s0962"/>
<proteinExistence type="predicted"/>
<protein>
    <recommendedName>
        <fullName evidence="1">DUF6841 domain-containing protein</fullName>
    </recommendedName>
</protein>
<keyword evidence="3" id="KW-1185">Reference proteome</keyword>
<evidence type="ECO:0000259" key="1">
    <source>
        <dbReference type="Pfam" id="PF20795"/>
    </source>
</evidence>
<dbReference type="InterPro" id="IPR049219">
    <property type="entry name" value="DUF6841"/>
</dbReference>